<keyword evidence="1" id="KW-0812">Transmembrane</keyword>
<evidence type="ECO:0000313" key="2">
    <source>
        <dbReference type="EMBL" id="OCF50599.1"/>
    </source>
</evidence>
<evidence type="ECO:0000313" key="3">
    <source>
        <dbReference type="EMBL" id="WWC71213.1"/>
    </source>
</evidence>
<dbReference type="Proteomes" id="UP000094020">
    <property type="component" value="Chromosome 7"/>
</dbReference>
<keyword evidence="1" id="KW-0472">Membrane</keyword>
<dbReference type="AlphaFoldDB" id="A0A1B9I518"/>
<evidence type="ECO:0000313" key="4">
    <source>
        <dbReference type="Proteomes" id="UP000094020"/>
    </source>
</evidence>
<feature type="transmembrane region" description="Helical" evidence="1">
    <location>
        <begin position="118"/>
        <end position="142"/>
    </location>
</feature>
<sequence length="199" mass="22504">MFRWRDCSEGHVIIGLTLSTISWILLTLTTFSTPYIKSIFFLSIPNSSTHFGSFGYCIKQECFGPKIGYEWEEDQGELIKWLIKTLILFGIASLFMLLSWITLILGLLKVGEFIWNPIYFRTTALLGTILAILAESFSLVLFVQGRRKFNDNGIQVKYGVALWLGLLGTISAFLAAAIGGPAYQGNYMYRADRRQAYNV</sequence>
<keyword evidence="1" id="KW-1133">Transmembrane helix</keyword>
<dbReference type="PANTHER" id="PTHR28013">
    <property type="entry name" value="PROTEIN DCV1-RELATED"/>
    <property type="match status" value="1"/>
</dbReference>
<proteinExistence type="predicted"/>
<dbReference type="Pfam" id="PF06687">
    <property type="entry name" value="SUR7"/>
    <property type="match status" value="1"/>
</dbReference>
<reference evidence="2" key="3">
    <citation type="submission" date="2016-07" db="EMBL/GenBank/DDBJ databases">
        <title>Evolution of pathogenesis and genome organization in the Tremellales.</title>
        <authorList>
            <person name="Cuomo C."/>
            <person name="Litvintseva A."/>
            <person name="Heitman J."/>
            <person name="Chen Y."/>
            <person name="Sun S."/>
            <person name="Springer D."/>
            <person name="Dromer F."/>
            <person name="Young S."/>
            <person name="Zeng Q."/>
            <person name="Chapman S."/>
            <person name="Gujja S."/>
            <person name="Saif S."/>
            <person name="Birren B."/>
        </authorList>
    </citation>
    <scope>NUCLEOTIDE SEQUENCE</scope>
    <source>
        <strain evidence="2">CBS 10737</strain>
    </source>
</reference>
<reference evidence="2" key="1">
    <citation type="submission" date="2013-07" db="EMBL/GenBank/DDBJ databases">
        <title>The Genome Sequence of Cryptococcus pinus CBS10737.</title>
        <authorList>
            <consortium name="The Broad Institute Genome Sequencing Platform"/>
            <person name="Cuomo C."/>
            <person name="Litvintseva A."/>
            <person name="Chen Y."/>
            <person name="Heitman J."/>
            <person name="Sun S."/>
            <person name="Springer D."/>
            <person name="Dromer F."/>
            <person name="Young S.K."/>
            <person name="Zeng Q."/>
            <person name="Gargeya S."/>
            <person name="Fitzgerald M."/>
            <person name="Abouelleil A."/>
            <person name="Alvarado L."/>
            <person name="Berlin A.M."/>
            <person name="Chapman S.B."/>
            <person name="Dewar J."/>
            <person name="Goldberg J."/>
            <person name="Griggs A."/>
            <person name="Gujja S."/>
            <person name="Hansen M."/>
            <person name="Howarth C."/>
            <person name="Imamovic A."/>
            <person name="Larimer J."/>
            <person name="McCowan C."/>
            <person name="Murphy C."/>
            <person name="Pearson M."/>
            <person name="Priest M."/>
            <person name="Roberts A."/>
            <person name="Saif S."/>
            <person name="Shea T."/>
            <person name="Sykes S."/>
            <person name="Wortman J."/>
            <person name="Nusbaum C."/>
            <person name="Birren B."/>
        </authorList>
    </citation>
    <scope>NUCLEOTIDE SEQUENCE [LARGE SCALE GENOMIC DNA]</scope>
    <source>
        <strain evidence="2">CBS 10737</strain>
    </source>
</reference>
<dbReference type="GO" id="GO:0035838">
    <property type="term" value="C:growing cell tip"/>
    <property type="evidence" value="ECO:0007669"/>
    <property type="project" value="TreeGrafter"/>
</dbReference>
<feature type="transmembrane region" description="Helical" evidence="1">
    <location>
        <begin position="81"/>
        <end position="106"/>
    </location>
</feature>
<reference evidence="3" key="2">
    <citation type="submission" date="2013-07" db="EMBL/GenBank/DDBJ databases">
        <authorList>
            <consortium name="The Broad Institute Genome Sequencing Platform"/>
            <person name="Cuomo C."/>
            <person name="Litvintseva A."/>
            <person name="Chen Y."/>
            <person name="Heitman J."/>
            <person name="Sun S."/>
            <person name="Springer D."/>
            <person name="Dromer F."/>
            <person name="Young S.K."/>
            <person name="Zeng Q."/>
            <person name="Gargeya S."/>
            <person name="Fitzgerald M."/>
            <person name="Abouelleil A."/>
            <person name="Alvarado L."/>
            <person name="Berlin A.M."/>
            <person name="Chapman S.B."/>
            <person name="Dewar J."/>
            <person name="Goldberg J."/>
            <person name="Griggs A."/>
            <person name="Gujja S."/>
            <person name="Hansen M."/>
            <person name="Howarth C."/>
            <person name="Imamovic A."/>
            <person name="Larimer J."/>
            <person name="McCowan C."/>
            <person name="Murphy C."/>
            <person name="Pearson M."/>
            <person name="Priest M."/>
            <person name="Roberts A."/>
            <person name="Saif S."/>
            <person name="Shea T."/>
            <person name="Sykes S."/>
            <person name="Wortman J."/>
            <person name="Nusbaum C."/>
            <person name="Birren B."/>
        </authorList>
    </citation>
    <scope>NUCLEOTIDE SEQUENCE</scope>
    <source>
        <strain evidence="3">CBS 10737</strain>
    </source>
</reference>
<dbReference type="GO" id="GO:0032153">
    <property type="term" value="C:cell division site"/>
    <property type="evidence" value="ECO:0007669"/>
    <property type="project" value="TreeGrafter"/>
</dbReference>
<protein>
    <submittedName>
        <fullName evidence="2">Uncharacterized protein</fullName>
    </submittedName>
</protein>
<feature type="transmembrane region" description="Helical" evidence="1">
    <location>
        <begin position="162"/>
        <end position="183"/>
    </location>
</feature>
<dbReference type="EMBL" id="KI894010">
    <property type="protein sequence ID" value="OCF50599.1"/>
    <property type="molecule type" value="Genomic_DNA"/>
</dbReference>
<dbReference type="EMBL" id="CP144525">
    <property type="protein sequence ID" value="WWC71213.1"/>
    <property type="molecule type" value="Genomic_DNA"/>
</dbReference>
<gene>
    <name evidence="2" type="ORF">I206_03924</name>
    <name evidence="3" type="ORF">I206_105166</name>
</gene>
<accession>A0A1B9I518</accession>
<keyword evidence="4" id="KW-1185">Reference proteome</keyword>
<dbReference type="OrthoDB" id="2589196at2759"/>
<dbReference type="RefSeq" id="XP_019011818.1">
    <property type="nucleotide sequence ID" value="XM_019155664.1"/>
</dbReference>
<dbReference type="KEGG" id="kpin:30172293"/>
<name>A0A1B9I518_9TREE</name>
<dbReference type="PANTHER" id="PTHR28013:SF4">
    <property type="entry name" value="MARVEL DOMAIN-CONTAINING PROTEIN"/>
    <property type="match status" value="1"/>
</dbReference>
<dbReference type="GeneID" id="30172293"/>
<feature type="transmembrane region" description="Helical" evidence="1">
    <location>
        <begin position="12"/>
        <end position="36"/>
    </location>
</feature>
<reference evidence="3" key="4">
    <citation type="submission" date="2024-02" db="EMBL/GenBank/DDBJ databases">
        <title>Comparative genomics of Cryptococcus and Kwoniella reveals pathogenesis evolution and contrasting modes of karyotype evolution via chromosome fusion or intercentromeric recombination.</title>
        <authorList>
            <person name="Coelho M.A."/>
            <person name="David-Palma M."/>
            <person name="Shea T."/>
            <person name="Bowers K."/>
            <person name="McGinley-Smith S."/>
            <person name="Mohammad A.W."/>
            <person name="Gnirke A."/>
            <person name="Yurkov A.M."/>
            <person name="Nowrousian M."/>
            <person name="Sun S."/>
            <person name="Cuomo C.A."/>
            <person name="Heitman J."/>
        </authorList>
    </citation>
    <scope>NUCLEOTIDE SEQUENCE</scope>
    <source>
        <strain evidence="3">CBS 10737</strain>
    </source>
</reference>
<evidence type="ECO:0000256" key="1">
    <source>
        <dbReference type="SAM" id="Phobius"/>
    </source>
</evidence>
<dbReference type="InterPro" id="IPR051380">
    <property type="entry name" value="pH-response_reg_palI/RIM9"/>
</dbReference>
<organism evidence="2">
    <name type="scientific">Kwoniella pini CBS 10737</name>
    <dbReference type="NCBI Taxonomy" id="1296096"/>
    <lineage>
        <taxon>Eukaryota</taxon>
        <taxon>Fungi</taxon>
        <taxon>Dikarya</taxon>
        <taxon>Basidiomycota</taxon>
        <taxon>Agaricomycotina</taxon>
        <taxon>Tremellomycetes</taxon>
        <taxon>Tremellales</taxon>
        <taxon>Cryptococcaceae</taxon>
        <taxon>Kwoniella</taxon>
    </lineage>
</organism>
<dbReference type="InterPro" id="IPR009571">
    <property type="entry name" value="SUR7/Rim9-like_fungi"/>
</dbReference>
<dbReference type="GO" id="GO:0005886">
    <property type="term" value="C:plasma membrane"/>
    <property type="evidence" value="ECO:0007669"/>
    <property type="project" value="InterPro"/>
</dbReference>